<name>A0A0W0Z918_LEGSP</name>
<evidence type="ECO:0000313" key="2">
    <source>
        <dbReference type="EMBL" id="KTD65519.1"/>
    </source>
</evidence>
<accession>A0A0W0Z918</accession>
<dbReference type="AlphaFoldDB" id="A0A0W0Z918"/>
<keyword evidence="3" id="KW-1185">Reference proteome</keyword>
<dbReference type="OrthoDB" id="5641564at2"/>
<sequence length="126" mass="13670">MLRNFGYGFLSLGIFFSADTFANTYNLAPNLTIEYELPPNSPQTFSNSFFWTITAECIIHSQDAASPLLIKGLKKKGTVNGTRISQGDSLVLTVHDKDKLKISADSGAEVALTNQGVHSIKAVCKT</sequence>
<evidence type="ECO:0000256" key="1">
    <source>
        <dbReference type="SAM" id="SignalP"/>
    </source>
</evidence>
<dbReference type="RefSeq" id="WP_065238371.1">
    <property type="nucleotide sequence ID" value="NZ_CAAAII010000024.1"/>
</dbReference>
<organism evidence="2 3">
    <name type="scientific">Legionella spiritensis</name>
    <dbReference type="NCBI Taxonomy" id="452"/>
    <lineage>
        <taxon>Bacteria</taxon>
        <taxon>Pseudomonadati</taxon>
        <taxon>Pseudomonadota</taxon>
        <taxon>Gammaproteobacteria</taxon>
        <taxon>Legionellales</taxon>
        <taxon>Legionellaceae</taxon>
        <taxon>Legionella</taxon>
    </lineage>
</organism>
<protein>
    <submittedName>
        <fullName evidence="2">Uncharacterized protein</fullName>
    </submittedName>
</protein>
<comment type="caution">
    <text evidence="2">The sequence shown here is derived from an EMBL/GenBank/DDBJ whole genome shotgun (WGS) entry which is preliminary data.</text>
</comment>
<evidence type="ECO:0000313" key="3">
    <source>
        <dbReference type="Proteomes" id="UP000054877"/>
    </source>
</evidence>
<feature type="chain" id="PRO_5006918384" evidence="1">
    <location>
        <begin position="23"/>
        <end position="126"/>
    </location>
</feature>
<feature type="signal peptide" evidence="1">
    <location>
        <begin position="1"/>
        <end position="22"/>
    </location>
</feature>
<gene>
    <name evidence="2" type="ORF">Lspi_0593</name>
</gene>
<dbReference type="Proteomes" id="UP000054877">
    <property type="component" value="Unassembled WGS sequence"/>
</dbReference>
<reference evidence="2 3" key="1">
    <citation type="submission" date="2015-11" db="EMBL/GenBank/DDBJ databases">
        <title>Genomic analysis of 38 Legionella species identifies large and diverse effector repertoires.</title>
        <authorList>
            <person name="Burstein D."/>
            <person name="Amaro F."/>
            <person name="Zusman T."/>
            <person name="Lifshitz Z."/>
            <person name="Cohen O."/>
            <person name="Gilbert J.A."/>
            <person name="Pupko T."/>
            <person name="Shuman H.A."/>
            <person name="Segal G."/>
        </authorList>
    </citation>
    <scope>NUCLEOTIDE SEQUENCE [LARGE SCALE GENOMIC DNA]</scope>
    <source>
        <strain evidence="2 3">Mt.St.Helens-9</strain>
    </source>
</reference>
<dbReference type="EMBL" id="LNYX01000006">
    <property type="protein sequence ID" value="KTD65519.1"/>
    <property type="molecule type" value="Genomic_DNA"/>
</dbReference>
<keyword evidence="1" id="KW-0732">Signal</keyword>
<proteinExistence type="predicted"/>
<dbReference type="PATRIC" id="fig|452.5.peg.651"/>